<name>E6QRH5_9ZZZZ</name>
<comment type="caution">
    <text evidence="1">The sequence shown here is derived from an EMBL/GenBank/DDBJ whole genome shotgun (WGS) entry which is preliminary data.</text>
</comment>
<gene>
    <name evidence="1" type="ORF">CARN7_0593</name>
</gene>
<organism evidence="1">
    <name type="scientific">mine drainage metagenome</name>
    <dbReference type="NCBI Taxonomy" id="410659"/>
    <lineage>
        <taxon>unclassified sequences</taxon>
        <taxon>metagenomes</taxon>
        <taxon>ecological metagenomes</taxon>
    </lineage>
</organism>
<sequence length="243" mass="26297">MCGTSSFAVAAPEEIQVYMDEMDAPGQYGLDLHTNTVPSGNDAGTYPGVLPSAHLFRFTPEFSYGLTPNLELGAYVLSTDNATTGAQVDGGKVRIKFIAPKTTDQIYFWGANFEIGKVSAQLDPNPWNAELKGIFGLRYSGWTFAVNSNLDWVVSGPVPAPTTVEWDTKLAYAVTHVTQLGFESYNGLGVANNLGNLNQYSQMLYGVIDTSMDKWDLNLGIGRGLNAVSDQWVLKAIIGVPID</sequence>
<proteinExistence type="predicted"/>
<protein>
    <submittedName>
        <fullName evidence="1">Uncharacterized protein</fullName>
    </submittedName>
</protein>
<reference evidence="1" key="1">
    <citation type="submission" date="2009-10" db="EMBL/GenBank/DDBJ databases">
        <title>Diversity of trophic interactions inside an arsenic-rich microbial ecosystem.</title>
        <authorList>
            <person name="Bertin P.N."/>
            <person name="Heinrich-Salmeron A."/>
            <person name="Pelletier E."/>
            <person name="Goulhen-Chollet F."/>
            <person name="Arsene-Ploetze F."/>
            <person name="Gallien S."/>
            <person name="Calteau A."/>
            <person name="Vallenet D."/>
            <person name="Casiot C."/>
            <person name="Chane-Woon-Ming B."/>
            <person name="Giloteaux L."/>
            <person name="Barakat M."/>
            <person name="Bonnefoy V."/>
            <person name="Bruneel O."/>
            <person name="Chandler M."/>
            <person name="Cleiss J."/>
            <person name="Duran R."/>
            <person name="Elbaz-Poulichet F."/>
            <person name="Fonknechten N."/>
            <person name="Lauga B."/>
            <person name="Mornico D."/>
            <person name="Ortet P."/>
            <person name="Schaeffer C."/>
            <person name="Siguier P."/>
            <person name="Alexander Thil Smith A."/>
            <person name="Van Dorsselaer A."/>
            <person name="Weissenbach J."/>
            <person name="Medigue C."/>
            <person name="Le Paslier D."/>
        </authorList>
    </citation>
    <scope>NUCLEOTIDE SEQUENCE</scope>
</reference>
<dbReference type="EMBL" id="CABR01000055">
    <property type="protein sequence ID" value="CBI09847.1"/>
    <property type="molecule type" value="Genomic_DNA"/>
</dbReference>
<dbReference type="AlphaFoldDB" id="E6QRH5"/>
<accession>E6QRH5</accession>
<evidence type="ECO:0000313" key="1">
    <source>
        <dbReference type="EMBL" id="CBI09847.1"/>
    </source>
</evidence>